<reference evidence="14" key="2">
    <citation type="submission" date="2023-03" db="EMBL/GenBank/DDBJ databases">
        <authorList>
            <consortium name="Wellcome Sanger Institute Data Sharing"/>
        </authorList>
    </citation>
    <scope>NUCLEOTIDE SEQUENCE [LARGE SCALE GENOMIC DNA]</scope>
</reference>
<evidence type="ECO:0000256" key="7">
    <source>
        <dbReference type="ARBA" id="ARBA00023180"/>
    </source>
</evidence>
<evidence type="ECO:0000313" key="14">
    <source>
        <dbReference type="Proteomes" id="UP000265100"/>
    </source>
</evidence>
<feature type="domain" description="VWFC" evidence="11">
    <location>
        <begin position="1442"/>
        <end position="1511"/>
    </location>
</feature>
<evidence type="ECO:0000256" key="8">
    <source>
        <dbReference type="PROSITE-ProRule" id="PRU00039"/>
    </source>
</evidence>
<reference evidence="13" key="3">
    <citation type="submission" date="2025-08" db="UniProtKB">
        <authorList>
            <consortium name="Ensembl"/>
        </authorList>
    </citation>
    <scope>IDENTIFICATION</scope>
</reference>
<dbReference type="GO" id="GO:0005576">
    <property type="term" value="C:extracellular region"/>
    <property type="evidence" value="ECO:0007669"/>
    <property type="project" value="UniProtKB-SubCell"/>
</dbReference>
<dbReference type="InterPro" id="IPR050780">
    <property type="entry name" value="Mucin_vWF_Thrombospondin_sf"/>
</dbReference>
<reference evidence="13 14" key="1">
    <citation type="submission" date="2018-05" db="EMBL/GenBank/DDBJ databases">
        <authorList>
            <person name="Datahose"/>
        </authorList>
    </citation>
    <scope>NUCLEOTIDE SEQUENCE</scope>
</reference>
<feature type="region of interest" description="Disordered" evidence="9">
    <location>
        <begin position="356"/>
        <end position="570"/>
    </location>
</feature>
<evidence type="ECO:0008006" key="15">
    <source>
        <dbReference type="Google" id="ProtNLM"/>
    </source>
</evidence>
<dbReference type="PROSITE" id="PS51233">
    <property type="entry name" value="VWFD"/>
    <property type="match status" value="1"/>
</dbReference>
<feature type="domain" description="VWFD" evidence="12">
    <location>
        <begin position="1112"/>
        <end position="1295"/>
    </location>
</feature>
<dbReference type="Pfam" id="PF08742">
    <property type="entry name" value="C8"/>
    <property type="match status" value="1"/>
</dbReference>
<organism evidence="13 14">
    <name type="scientific">Astatotilapia calliptera</name>
    <name type="common">Eastern happy</name>
    <name type="synonym">Chromis callipterus</name>
    <dbReference type="NCBI Taxonomy" id="8154"/>
    <lineage>
        <taxon>Eukaryota</taxon>
        <taxon>Metazoa</taxon>
        <taxon>Chordata</taxon>
        <taxon>Craniata</taxon>
        <taxon>Vertebrata</taxon>
        <taxon>Euteleostomi</taxon>
        <taxon>Actinopterygii</taxon>
        <taxon>Neopterygii</taxon>
        <taxon>Teleostei</taxon>
        <taxon>Neoteleostei</taxon>
        <taxon>Acanthomorphata</taxon>
        <taxon>Ovalentaria</taxon>
        <taxon>Cichlomorphae</taxon>
        <taxon>Cichliformes</taxon>
        <taxon>Cichlidae</taxon>
        <taxon>African cichlids</taxon>
        <taxon>Pseudocrenilabrinae</taxon>
        <taxon>Haplochromini</taxon>
        <taxon>Astatotilapia</taxon>
    </lineage>
</organism>
<feature type="disulfide bond" evidence="8">
    <location>
        <begin position="1707"/>
        <end position="1756"/>
    </location>
</feature>
<dbReference type="InterPro" id="IPR036084">
    <property type="entry name" value="Ser_inhib-like_sf"/>
</dbReference>
<keyword evidence="3" id="KW-0732">Signal</keyword>
<accession>A0AAX7T8B4</accession>
<dbReference type="PANTHER" id="PTHR11339">
    <property type="entry name" value="EXTRACELLULAR MATRIX GLYCOPROTEIN RELATED"/>
    <property type="match status" value="1"/>
</dbReference>
<dbReference type="SMART" id="SM00214">
    <property type="entry name" value="VWC"/>
    <property type="match status" value="2"/>
</dbReference>
<evidence type="ECO:0000256" key="9">
    <source>
        <dbReference type="SAM" id="MobiDB-lite"/>
    </source>
</evidence>
<feature type="disulfide bond" evidence="8">
    <location>
        <begin position="1718"/>
        <end position="1772"/>
    </location>
</feature>
<dbReference type="PROSITE" id="PS01208">
    <property type="entry name" value="VWFC_1"/>
    <property type="match status" value="1"/>
</dbReference>
<evidence type="ECO:0000313" key="13">
    <source>
        <dbReference type="Ensembl" id="ENSACLP00000052505.1"/>
    </source>
</evidence>
<dbReference type="Gene3D" id="2.10.25.10">
    <property type="entry name" value="Laminin"/>
    <property type="match status" value="1"/>
</dbReference>
<evidence type="ECO:0000256" key="1">
    <source>
        <dbReference type="ARBA" id="ARBA00004613"/>
    </source>
</evidence>
<keyword evidence="6 8" id="KW-1015">Disulfide bond</keyword>
<evidence type="ECO:0000256" key="6">
    <source>
        <dbReference type="ARBA" id="ARBA00023157"/>
    </source>
</evidence>
<feature type="region of interest" description="Disordered" evidence="9">
    <location>
        <begin position="39"/>
        <end position="231"/>
    </location>
</feature>
<comment type="caution">
    <text evidence="8">Lacks conserved residue(s) required for the propagation of feature annotation.</text>
</comment>
<dbReference type="SMART" id="SM00832">
    <property type="entry name" value="C8"/>
    <property type="match status" value="1"/>
</dbReference>
<keyword evidence="14" id="KW-1185">Reference proteome</keyword>
<evidence type="ECO:0000256" key="4">
    <source>
        <dbReference type="ARBA" id="ARBA00022737"/>
    </source>
</evidence>
<dbReference type="InterPro" id="IPR014853">
    <property type="entry name" value="VWF/SSPO/ZAN-like_Cys-rich_dom"/>
</dbReference>
<dbReference type="PROSITE" id="PS50184">
    <property type="entry name" value="VWFC_2"/>
    <property type="match status" value="2"/>
</dbReference>
<dbReference type="SMART" id="SM00216">
    <property type="entry name" value="VWD"/>
    <property type="match status" value="1"/>
</dbReference>
<dbReference type="SUPFAM" id="SSF57567">
    <property type="entry name" value="Serine protease inhibitors"/>
    <property type="match status" value="1"/>
</dbReference>
<dbReference type="InterPro" id="IPR001007">
    <property type="entry name" value="VWF_dom"/>
</dbReference>
<dbReference type="Proteomes" id="UP000265100">
    <property type="component" value="Chromosome 7"/>
</dbReference>
<dbReference type="InterPro" id="IPR025155">
    <property type="entry name" value="WxxW_domain"/>
</dbReference>
<evidence type="ECO:0000259" key="10">
    <source>
        <dbReference type="PROSITE" id="PS01225"/>
    </source>
</evidence>
<evidence type="ECO:0000259" key="12">
    <source>
        <dbReference type="PROSITE" id="PS51233"/>
    </source>
</evidence>
<evidence type="ECO:0000256" key="2">
    <source>
        <dbReference type="ARBA" id="ARBA00022525"/>
    </source>
</evidence>
<dbReference type="PROSITE" id="PS01225">
    <property type="entry name" value="CTCK_2"/>
    <property type="match status" value="1"/>
</dbReference>
<dbReference type="InterPro" id="IPR006207">
    <property type="entry name" value="Cys_knot_C"/>
</dbReference>
<keyword evidence="7" id="KW-0325">Glycoprotein</keyword>
<dbReference type="PROSITE" id="PS01185">
    <property type="entry name" value="CTCK_1"/>
    <property type="match status" value="1"/>
</dbReference>
<keyword evidence="4" id="KW-0677">Repeat</keyword>
<keyword evidence="5" id="KW-0186">Copper</keyword>
<dbReference type="GeneTree" id="ENSGT00940000163235"/>
<evidence type="ECO:0000256" key="5">
    <source>
        <dbReference type="ARBA" id="ARBA00023008"/>
    </source>
</evidence>
<reference evidence="13" key="4">
    <citation type="submission" date="2025-09" db="UniProtKB">
        <authorList>
            <consortium name="Ensembl"/>
        </authorList>
    </citation>
    <scope>IDENTIFICATION</scope>
</reference>
<keyword evidence="2" id="KW-0964">Secreted</keyword>
<proteinExistence type="predicted"/>
<feature type="domain" description="CTCK" evidence="10">
    <location>
        <begin position="1688"/>
        <end position="1780"/>
    </location>
</feature>
<protein>
    <recommendedName>
        <fullName evidence="15">Mucin-2-like</fullName>
    </recommendedName>
</protein>
<comment type="subcellular location">
    <subcellularLocation>
        <location evidence="1">Secreted</location>
    </subcellularLocation>
</comment>
<dbReference type="InterPro" id="IPR001846">
    <property type="entry name" value="VWF_type-D"/>
</dbReference>
<dbReference type="Pfam" id="PF13330">
    <property type="entry name" value="Mucin2_WxxW"/>
    <property type="match status" value="3"/>
</dbReference>
<feature type="compositionally biased region" description="Low complexity" evidence="9">
    <location>
        <begin position="695"/>
        <end position="1043"/>
    </location>
</feature>
<dbReference type="Ensembl" id="ENSACLT00000093275.1">
    <property type="protein sequence ID" value="ENSACLP00000052505.1"/>
    <property type="gene ID" value="ENSACLG00000011791.2"/>
</dbReference>
<evidence type="ECO:0000256" key="3">
    <source>
        <dbReference type="ARBA" id="ARBA00022729"/>
    </source>
</evidence>
<feature type="disulfide bond" evidence="8">
    <location>
        <begin position="1722"/>
        <end position="1774"/>
    </location>
</feature>
<feature type="region of interest" description="Disordered" evidence="9">
    <location>
        <begin position="695"/>
        <end position="1048"/>
    </location>
</feature>
<dbReference type="CDD" id="cd19941">
    <property type="entry name" value="TIL"/>
    <property type="match status" value="1"/>
</dbReference>
<evidence type="ECO:0000259" key="11">
    <source>
        <dbReference type="PROSITE" id="PS50184"/>
    </source>
</evidence>
<name>A0AAX7T8B4_ASTCA</name>
<feature type="domain" description="VWFC" evidence="11">
    <location>
        <begin position="1549"/>
        <end position="1615"/>
    </location>
</feature>
<sequence length="1796" mass="192716">MCKKEDQPTNPGKCFNYKIRVKCCRPKRICITTTTWSTTTTETPTTTTPTSTTTPTQSTTTTETPTTTTPTSTTTTQSTTTTATPTTTTPTSTTTPTQSTTTTGTATTTTPTSTTTTQSTTTTATPTTTTPTSTITPTQSTTTTETPTSTTPTSTTTPTQSTTTTGTPTTTTPTSTITPTQSTTTTETPTSTTPTSTTTPTQSTTTTGTPTTTTTTSTTTTQSTTTTGTPTTTMCQSTVTEYCYWSPWYDEDNPEKNNENDIESYKNIKDSGKEICENPTEIECRSTEYPEMNLTDYLNSIKKKNRPVVTCDLKNGLMCKKEDQPTNPGKCFNYKIRVKCCRPKRICITTTTWSTTTTETPTTTTPTSTTMPTQSTTTTETPTSTTPTSTTTPTQSTTTTGTPTTTTPTSTITPTQSTTTTETPTSTTPTSTTTPTQSTTTTGTPTTTTTTSTTTTQSTTTTATPTTTTPTSTTTPTQSTTTTETPTSTTPTSTTTPTQSTTTTGTPTTTTPTSTITPTQSTTTTETPTSTTPTSTTTPTQSTTTTGTPTTTTTTSTTTTQSTTTTGTPTTTMCQSTVTEYCYWSPWYDEDNPEKNNENDIESYKNIKDSGKEICENPTEIECRSTEYPEMNLTDYLNSIKKKNRPVVTCDLKNGLMCKKEDQPTNPGKCFNYKIRVKCCRPKRICITTTTWSTTTTETPTTTTPTSTTMPTQSTTSTGTPTTTTPTSTTTTRSTTTTPTTTTPTSTTTSTGTPTTTTPTSTTTPTQSTTTTGTATTTTPTSTTTTTGTPTTTTPTSTTTPTQSTTTTETPTTTTPTSTTATTGTPTTTTPTSTTTPTQSTTTTGTATTTTPTSTTTTTGTPTTTTPTSTTTPTQSTTTTGTATTTTPTSTTTTTGTPTTKTPTSTTTPTQSTTTTGTPTTTTPTSTTTPTQSTTTTETPTTTTPTSTTTTTGTPTTTTPTSTTTPTQSTTTTGTATTTTPTSTTTTTGTPTTTTPTSTTTPTQSTTTTETPTTTTPISATTTQSTTTTGTPTTTTPTSTPTTKRPYCPGTPTDKGLYHLGNCNMAKCIGYNKFEIVPNKCPPIKDITCTNEKKPVLIYDEFQCCQHYVCDCECQGWGDPHYITFDGFYYSYQGSCTYVLMEEIVAKHHLKVYIDNVLCDPALHVSCPRSIIISYGSHVFNLTNHNLSGRADLEALEHQVRLKLPYFQDDIRIMNSGLDLVLEITLLEVVITFGRTGFSINLPYKYFGKNTQGHCGTCNNNKTDDCMLPGGQLVKDCSVMADHWTAKEIGRRNCTVPPPPPPPPPTPTPCKKDSMCELLKSSLFAECHPIISPENFYRGCIFDCLNLNKTEVLCTSLQTYASACAQAGICIYWRNHTKTKKWCDSACPSEKVYKHCGPANQPTCENNPYEPTMNFTTEGCFCPEGMILFSKHSNICVKTCGCLDTNGNSREFNERFELKCQYCTCEESTKSVSCKPKQCPKPKITECSDDGFFLINQTDPSDPCCSIPVCQCKPSSCQNIHRTCSIGETPVVTVPEGKCCSKLTCVPKKVCVHNETEYQPGSSVPGSVCQDCTCVAEQNSNVFKVICKDQECNKTCDMGYEYVKTDSDECCGKCEQTHCVVNINGAKQLLSQGETWSPSENRCDEYKCVKNGEILTISTSHTVCSVFNESNCQPGTIQTAANGCCKICLEKPCKLMFMKINITHNNCWSAQEVDMPYCQGSCNTYTMYSKAAAAMQHSCSCCKETSYSNRTVDLVCPNGHSASFTYMYVQQCGCTNTECTTAAGHHIRRKRSFTLL</sequence>
<dbReference type="SMART" id="SM00041">
    <property type="entry name" value="CT"/>
    <property type="match status" value="1"/>
</dbReference>
<dbReference type="PANTHER" id="PTHR11339:SF406">
    <property type="entry name" value="MUCIN-5AC-LIKE"/>
    <property type="match status" value="1"/>
</dbReference>